<evidence type="ECO:0000259" key="1">
    <source>
        <dbReference type="Pfam" id="PF13788"/>
    </source>
</evidence>
<proteinExistence type="predicted"/>
<feature type="domain" description="DUF4180" evidence="1">
    <location>
        <begin position="7"/>
        <end position="117"/>
    </location>
</feature>
<name>A0A552WPY2_9MICO</name>
<dbReference type="RefSeq" id="WP_143418965.1">
    <property type="nucleotide sequence ID" value="NZ_VJXR01000041.1"/>
</dbReference>
<evidence type="ECO:0000313" key="2">
    <source>
        <dbReference type="EMBL" id="TRW44553.1"/>
    </source>
</evidence>
<dbReference type="InterPro" id="IPR025438">
    <property type="entry name" value="DUF4180"/>
</dbReference>
<dbReference type="AlphaFoldDB" id="A0A552WPY2"/>
<organism evidence="2 3">
    <name type="scientific">Georgenia yuyongxinii</name>
    <dbReference type="NCBI Taxonomy" id="2589797"/>
    <lineage>
        <taxon>Bacteria</taxon>
        <taxon>Bacillati</taxon>
        <taxon>Actinomycetota</taxon>
        <taxon>Actinomycetes</taxon>
        <taxon>Micrococcales</taxon>
        <taxon>Bogoriellaceae</taxon>
        <taxon>Georgenia</taxon>
    </lineage>
</organism>
<keyword evidence="3" id="KW-1185">Reference proteome</keyword>
<reference evidence="2 3" key="1">
    <citation type="submission" date="2019-07" db="EMBL/GenBank/DDBJ databases">
        <title>Georgenia wutianyii sp. nov. and Georgenia *** sp. nov. isolated from plateau pika (Ochotona curzoniae) in the Qinghai-Tibet plateau of China.</title>
        <authorList>
            <person name="Tian Z."/>
        </authorList>
    </citation>
    <scope>NUCLEOTIDE SEQUENCE [LARGE SCALE GENOMIC DNA]</scope>
    <source>
        <strain evidence="2 3">Z446</strain>
    </source>
</reference>
<dbReference type="Proteomes" id="UP000318693">
    <property type="component" value="Unassembled WGS sequence"/>
</dbReference>
<sequence>MTLETVNGTVVMHLPEAGPLIGAAQDALDVIGEAWAGGAEVVTEPADRLAPEFFDLRSGVAGTLLQKFVNYRMRLAILGDVSAHVAASEALGDFVRESNRGSHVWFLDHPRELAERLAP</sequence>
<protein>
    <submittedName>
        <fullName evidence="2">DUF4180 domain-containing protein</fullName>
    </submittedName>
</protein>
<accession>A0A552WPY2</accession>
<evidence type="ECO:0000313" key="3">
    <source>
        <dbReference type="Proteomes" id="UP000318693"/>
    </source>
</evidence>
<gene>
    <name evidence="2" type="ORF">FJ693_13145</name>
</gene>
<dbReference type="EMBL" id="VJXR01000041">
    <property type="protein sequence ID" value="TRW44553.1"/>
    <property type="molecule type" value="Genomic_DNA"/>
</dbReference>
<comment type="caution">
    <text evidence="2">The sequence shown here is derived from an EMBL/GenBank/DDBJ whole genome shotgun (WGS) entry which is preliminary data.</text>
</comment>
<dbReference type="Pfam" id="PF13788">
    <property type="entry name" value="DUF4180"/>
    <property type="match status" value="1"/>
</dbReference>